<dbReference type="RefSeq" id="WP_059377240.1">
    <property type="nucleotide sequence ID" value="NZ_DF968064.1"/>
</dbReference>
<dbReference type="AlphaFoldDB" id="A0A3F3H8N3"/>
<dbReference type="Gene3D" id="3.30.1820.10">
    <property type="entry name" value="Lp2179-like"/>
    <property type="match status" value="1"/>
</dbReference>
<organism evidence="1 2">
    <name type="scientific">Fructobacillus pseudoficulneus</name>
    <dbReference type="NCBI Taxonomy" id="220714"/>
    <lineage>
        <taxon>Bacteria</taxon>
        <taxon>Bacillati</taxon>
        <taxon>Bacillota</taxon>
        <taxon>Bacilli</taxon>
        <taxon>Lactobacillales</taxon>
        <taxon>Lactobacillaceae</taxon>
        <taxon>Fructobacillus</taxon>
    </lineage>
</organism>
<dbReference type="EMBL" id="DF968064">
    <property type="protein sequence ID" value="GAP02693.1"/>
    <property type="molecule type" value="Genomic_DNA"/>
</dbReference>
<sequence length="113" mass="12720">MAFAQTVTVPNDGTYEINPQIKKFTLLDLGFLTNNAGAYVLQRSLQPDLPIDQSIQLKITVNKDLTGFKMATVSAGAQAPVDIFARDDRDALVEIYHYYLQELEERQVLKKQS</sequence>
<name>A0A3F3H8N3_9LACO</name>
<evidence type="ECO:0008006" key="3">
    <source>
        <dbReference type="Google" id="ProtNLM"/>
    </source>
</evidence>
<proteinExistence type="predicted"/>
<protein>
    <recommendedName>
        <fullName evidence="3">Cysteine desulfurase</fullName>
    </recommendedName>
</protein>
<dbReference type="Pfam" id="PF08866">
    <property type="entry name" value="DUF1831"/>
    <property type="match status" value="1"/>
</dbReference>
<dbReference type="OrthoDB" id="2166222at2"/>
<evidence type="ECO:0000313" key="2">
    <source>
        <dbReference type="Proteomes" id="UP000061227"/>
    </source>
</evidence>
<evidence type="ECO:0000313" key="1">
    <source>
        <dbReference type="EMBL" id="GAP02693.1"/>
    </source>
</evidence>
<dbReference type="InterPro" id="IPR014965">
    <property type="entry name" value="Amino_acid_metab_prot_put"/>
</dbReference>
<reference evidence="1 2" key="1">
    <citation type="journal article" date="2015" name="BMC Genomics">
        <title>Comparative genomics of Fructobacillus spp. and Leuconostoc spp. reveals niche-specific evolution of Fructobacillus spp.</title>
        <authorList>
            <person name="Endo A."/>
            <person name="Tanizawa Y."/>
            <person name="Tanaka N."/>
            <person name="Maeno S."/>
            <person name="Kumar H."/>
            <person name="Shiwa Y."/>
            <person name="Okada S."/>
            <person name="Yoshikawa H."/>
            <person name="Dicks L."/>
            <person name="Nakagawa J."/>
            <person name="Arita M."/>
        </authorList>
    </citation>
    <scope>NUCLEOTIDE SEQUENCE [LARGE SCALE GENOMIC DNA]</scope>
    <source>
        <strain evidence="1 2">DSM 15468</strain>
    </source>
</reference>
<gene>
    <name evidence="1" type="ORF">FPFC_021410</name>
</gene>
<dbReference type="STRING" id="220714.SAMN05660469_0628"/>
<dbReference type="InterPro" id="IPR035942">
    <property type="entry name" value="Lp2179-like_sf"/>
</dbReference>
<dbReference type="Proteomes" id="UP000061227">
    <property type="component" value="Unassembled WGS sequence"/>
</dbReference>
<accession>A0A3F3H8N3</accession>
<dbReference type="SUPFAM" id="SSF160800">
    <property type="entry name" value="Lp2179-like"/>
    <property type="match status" value="1"/>
</dbReference>
<keyword evidence="2" id="KW-1185">Reference proteome</keyword>